<dbReference type="PANTHER" id="PTHR41339">
    <property type="entry name" value="LIPL48"/>
    <property type="match status" value="1"/>
</dbReference>
<accession>A0ABV7J910</accession>
<keyword evidence="3" id="KW-1185">Reference proteome</keyword>
<proteinExistence type="predicted"/>
<protein>
    <submittedName>
        <fullName evidence="2">Uncharacterized protein</fullName>
    </submittedName>
</protein>
<dbReference type="EMBL" id="JBHRTS010000005">
    <property type="protein sequence ID" value="MFC3194614.1"/>
    <property type="molecule type" value="Genomic_DNA"/>
</dbReference>
<evidence type="ECO:0000313" key="2">
    <source>
        <dbReference type="EMBL" id="MFC3194614.1"/>
    </source>
</evidence>
<evidence type="ECO:0000256" key="1">
    <source>
        <dbReference type="SAM" id="SignalP"/>
    </source>
</evidence>
<name>A0ABV7J910_9GAMM</name>
<dbReference type="Proteomes" id="UP001595533">
    <property type="component" value="Unassembled WGS sequence"/>
</dbReference>
<evidence type="ECO:0000313" key="3">
    <source>
        <dbReference type="Proteomes" id="UP001595533"/>
    </source>
</evidence>
<reference evidence="3" key="1">
    <citation type="journal article" date="2019" name="Int. J. Syst. Evol. Microbiol.">
        <title>The Global Catalogue of Microorganisms (GCM) 10K type strain sequencing project: providing services to taxonomists for standard genome sequencing and annotation.</title>
        <authorList>
            <consortium name="The Broad Institute Genomics Platform"/>
            <consortium name="The Broad Institute Genome Sequencing Center for Infectious Disease"/>
            <person name="Wu L."/>
            <person name="Ma J."/>
        </authorList>
    </citation>
    <scope>NUCLEOTIDE SEQUENCE [LARGE SCALE GENOMIC DNA]</scope>
    <source>
        <strain evidence="3">KCTC 42953</strain>
    </source>
</reference>
<organism evidence="2 3">
    <name type="scientific">Marinicella sediminis</name>
    <dbReference type="NCBI Taxonomy" id="1792834"/>
    <lineage>
        <taxon>Bacteria</taxon>
        <taxon>Pseudomonadati</taxon>
        <taxon>Pseudomonadota</taxon>
        <taxon>Gammaproteobacteria</taxon>
        <taxon>Lysobacterales</taxon>
        <taxon>Marinicellaceae</taxon>
        <taxon>Marinicella</taxon>
    </lineage>
</organism>
<dbReference type="RefSeq" id="WP_077410672.1">
    <property type="nucleotide sequence ID" value="NZ_JBHRTS010000005.1"/>
</dbReference>
<keyword evidence="1" id="KW-0732">Signal</keyword>
<gene>
    <name evidence="2" type="ORF">ACFODZ_10235</name>
</gene>
<dbReference type="PANTHER" id="PTHR41339:SF1">
    <property type="entry name" value="SECRETED PROTEIN"/>
    <property type="match status" value="1"/>
</dbReference>
<feature type="signal peptide" evidence="1">
    <location>
        <begin position="1"/>
        <end position="22"/>
    </location>
</feature>
<comment type="caution">
    <text evidence="2">The sequence shown here is derived from an EMBL/GenBank/DDBJ whole genome shotgun (WGS) entry which is preliminary data.</text>
</comment>
<sequence>MKLGNLRAAILGGVMLTGSASAINVDGLFEGQWYRGDQDNGTGWQMDYIKTGPEAGVFFVTGFLFNDDNDPTWVGGQASVVAGQSTLDFALYEVTGGSFDTDTTRDLQPIGDMTFEVNNCRSISATISNMSSQFISATNAQFELSPIDEIAGTPRDASVCPFQTTFSGCPAFATETAQPKTCAVSGTLTGDVTFTNDTNWVLQGGVFVGEDGGTAGNLTIEPGTRVLGVTGNDFLAVQRGSKIFAEGTPTAPIVFTGPFAANDPAAGAGNWGGLVINGRAPINICGDEVPFEQCEDVGEGSSGNFGGNLPNDSSGVLKYVRVQFGGFRINDEDELNGIAFQAVGSGTVVDHVQVHANEDDGVEFFGGTVNAKHLVLTGIKDDSLDWTHGWTGNVQYVVVKQDPDAAADKERGIEADNFEDNNDASPRSNPVIANATFIGGPSDNKTTTGMVLRRGTGANFTHTIVTGFEKCLDLDSDATFAAAGTPTNLSGSLTMENTIISCAQNFEEEAGDAFTVQAFFEAQTGNLVANPQLDGIYPTANTPAVEAMNPEQFGAFFDKTNYAGAFKSQAQDWTAGWTEFLD</sequence>
<feature type="chain" id="PRO_5046673295" evidence="1">
    <location>
        <begin position="23"/>
        <end position="582"/>
    </location>
</feature>